<keyword evidence="1" id="KW-1133">Transmembrane helix</keyword>
<evidence type="ECO:0000313" key="4">
    <source>
        <dbReference type="Proteomes" id="UP000644147"/>
    </source>
</evidence>
<reference evidence="3 4" key="1">
    <citation type="submission" date="2020-12" db="EMBL/GenBank/DDBJ databases">
        <title>Bacterial novel species Adhaeribacter sp. BT258 isolated from soil.</title>
        <authorList>
            <person name="Jung H.-Y."/>
        </authorList>
    </citation>
    <scope>NUCLEOTIDE SEQUENCE [LARGE SCALE GENOMIC DNA]</scope>
    <source>
        <strain evidence="3 4">BT258</strain>
    </source>
</reference>
<gene>
    <name evidence="3" type="ORF">I5M27_09165</name>
</gene>
<name>A0ABS1C175_9BACT</name>
<protein>
    <recommendedName>
        <fullName evidence="5">Tissue inhibitor of metalloproteinase</fullName>
    </recommendedName>
</protein>
<evidence type="ECO:0008006" key="5">
    <source>
        <dbReference type="Google" id="ProtNLM"/>
    </source>
</evidence>
<feature type="transmembrane region" description="Helical" evidence="1">
    <location>
        <begin position="173"/>
        <end position="192"/>
    </location>
</feature>
<evidence type="ECO:0000256" key="1">
    <source>
        <dbReference type="SAM" id="Phobius"/>
    </source>
</evidence>
<feature type="signal peptide" evidence="2">
    <location>
        <begin position="1"/>
        <end position="19"/>
    </location>
</feature>
<keyword evidence="1" id="KW-0812">Transmembrane</keyword>
<keyword evidence="4" id="KW-1185">Reference proteome</keyword>
<organism evidence="3 4">
    <name type="scientific">Adhaeribacter terrigena</name>
    <dbReference type="NCBI Taxonomy" id="2793070"/>
    <lineage>
        <taxon>Bacteria</taxon>
        <taxon>Pseudomonadati</taxon>
        <taxon>Bacteroidota</taxon>
        <taxon>Cytophagia</taxon>
        <taxon>Cytophagales</taxon>
        <taxon>Hymenobacteraceae</taxon>
        <taxon>Adhaeribacter</taxon>
    </lineage>
</organism>
<sequence length="198" mass="22412">MKRLSIICAIVLLASNCFACRCWPKPQEIYKKSPFIFIGKVISIREDSTLIDKFGQGGLAIVEFEVQKYWKGYRRTDHSNKASLLTSVHRFTTCSPGFSLDSTYLVVDKPDNPSDIITTDLCMGTSSLSEAKTFLAYLDTISSNKPAYNYDTGINPRNELKVKEKTTRTYNPLFIGSLTLNGILALLLFINYRKRRIT</sequence>
<proteinExistence type="predicted"/>
<evidence type="ECO:0000256" key="2">
    <source>
        <dbReference type="SAM" id="SignalP"/>
    </source>
</evidence>
<keyword evidence="1" id="KW-0472">Membrane</keyword>
<dbReference type="RefSeq" id="WP_200505914.1">
    <property type="nucleotide sequence ID" value="NZ_JAEHFX010000004.1"/>
</dbReference>
<dbReference type="Gene3D" id="2.40.50.120">
    <property type="match status" value="1"/>
</dbReference>
<accession>A0ABS1C175</accession>
<dbReference type="Proteomes" id="UP000644147">
    <property type="component" value="Unassembled WGS sequence"/>
</dbReference>
<keyword evidence="2" id="KW-0732">Signal</keyword>
<dbReference type="SUPFAM" id="SSF50242">
    <property type="entry name" value="TIMP-like"/>
    <property type="match status" value="1"/>
</dbReference>
<evidence type="ECO:0000313" key="3">
    <source>
        <dbReference type="EMBL" id="MBK0403153.1"/>
    </source>
</evidence>
<feature type="chain" id="PRO_5046542623" description="Tissue inhibitor of metalloproteinase" evidence="2">
    <location>
        <begin position="20"/>
        <end position="198"/>
    </location>
</feature>
<dbReference type="InterPro" id="IPR008993">
    <property type="entry name" value="TIMP-like_OB-fold"/>
</dbReference>
<dbReference type="EMBL" id="JAEHFX010000004">
    <property type="protein sequence ID" value="MBK0403153.1"/>
    <property type="molecule type" value="Genomic_DNA"/>
</dbReference>
<comment type="caution">
    <text evidence="3">The sequence shown here is derived from an EMBL/GenBank/DDBJ whole genome shotgun (WGS) entry which is preliminary data.</text>
</comment>